<reference evidence="1 2" key="1">
    <citation type="journal article" date="2023" name="BMC Biol.">
        <title>The compact genome of the sponge Oopsacas minuta (Hexactinellida) is lacking key metazoan core genes.</title>
        <authorList>
            <person name="Santini S."/>
            <person name="Schenkelaars Q."/>
            <person name="Jourda C."/>
            <person name="Duchesne M."/>
            <person name="Belahbib H."/>
            <person name="Rocher C."/>
            <person name="Selva M."/>
            <person name="Riesgo A."/>
            <person name="Vervoort M."/>
            <person name="Leys S.P."/>
            <person name="Kodjabachian L."/>
            <person name="Le Bivic A."/>
            <person name="Borchiellini C."/>
            <person name="Claverie J.M."/>
            <person name="Renard E."/>
        </authorList>
    </citation>
    <scope>NUCLEOTIDE SEQUENCE [LARGE SCALE GENOMIC DNA]</scope>
    <source>
        <strain evidence="1">SPO-2</strain>
    </source>
</reference>
<organism evidence="1 2">
    <name type="scientific">Oopsacas minuta</name>
    <dbReference type="NCBI Taxonomy" id="111878"/>
    <lineage>
        <taxon>Eukaryota</taxon>
        <taxon>Metazoa</taxon>
        <taxon>Porifera</taxon>
        <taxon>Hexactinellida</taxon>
        <taxon>Hexasterophora</taxon>
        <taxon>Lyssacinosida</taxon>
        <taxon>Leucopsacidae</taxon>
        <taxon>Oopsacas</taxon>
    </lineage>
</organism>
<gene>
    <name evidence="1" type="ORF">LOD99_14805</name>
</gene>
<comment type="caution">
    <text evidence="1">The sequence shown here is derived from an EMBL/GenBank/DDBJ whole genome shotgun (WGS) entry which is preliminary data.</text>
</comment>
<dbReference type="Proteomes" id="UP001165289">
    <property type="component" value="Unassembled WGS sequence"/>
</dbReference>
<protein>
    <recommendedName>
        <fullName evidence="3">BZIP domain-containing protein</fullName>
    </recommendedName>
</protein>
<dbReference type="EMBL" id="JAKMXF010000066">
    <property type="protein sequence ID" value="KAI6659129.1"/>
    <property type="molecule type" value="Genomic_DNA"/>
</dbReference>
<sequence length="134" mass="16241">MNSPYNHYYPTYQLVHDSFIPQSNSGISTNYNINNRTYMNQPRRNIQYQYNSHNYSHSFTIEDLVNLKLSEIRKLYTDPVERAEVIKIRRKEQIRQAVTLWRIRNIKKSLIEEKLELEKEIEMMKNEMYGGFTE</sequence>
<keyword evidence="2" id="KW-1185">Reference proteome</keyword>
<proteinExistence type="predicted"/>
<evidence type="ECO:0000313" key="2">
    <source>
        <dbReference type="Proteomes" id="UP001165289"/>
    </source>
</evidence>
<accession>A0AAV7KDC0</accession>
<dbReference type="AlphaFoldDB" id="A0AAV7KDC0"/>
<evidence type="ECO:0000313" key="1">
    <source>
        <dbReference type="EMBL" id="KAI6659129.1"/>
    </source>
</evidence>
<evidence type="ECO:0008006" key="3">
    <source>
        <dbReference type="Google" id="ProtNLM"/>
    </source>
</evidence>
<name>A0AAV7KDC0_9METZ</name>